<organism evidence="2 3">
    <name type="scientific">Portunus trituberculatus</name>
    <name type="common">Swimming crab</name>
    <name type="synonym">Neptunus trituberculatus</name>
    <dbReference type="NCBI Taxonomy" id="210409"/>
    <lineage>
        <taxon>Eukaryota</taxon>
        <taxon>Metazoa</taxon>
        <taxon>Ecdysozoa</taxon>
        <taxon>Arthropoda</taxon>
        <taxon>Crustacea</taxon>
        <taxon>Multicrustacea</taxon>
        <taxon>Malacostraca</taxon>
        <taxon>Eumalacostraca</taxon>
        <taxon>Eucarida</taxon>
        <taxon>Decapoda</taxon>
        <taxon>Pleocyemata</taxon>
        <taxon>Brachyura</taxon>
        <taxon>Eubrachyura</taxon>
        <taxon>Portunoidea</taxon>
        <taxon>Portunidae</taxon>
        <taxon>Portuninae</taxon>
        <taxon>Portunus</taxon>
    </lineage>
</organism>
<feature type="compositionally biased region" description="Basic and acidic residues" evidence="1">
    <location>
        <begin position="18"/>
        <end position="28"/>
    </location>
</feature>
<accession>A0A5B7GBL1</accession>
<evidence type="ECO:0000313" key="2">
    <source>
        <dbReference type="EMBL" id="MPC54715.1"/>
    </source>
</evidence>
<comment type="caution">
    <text evidence="2">The sequence shown here is derived from an EMBL/GenBank/DDBJ whole genome shotgun (WGS) entry which is preliminary data.</text>
</comment>
<dbReference type="AlphaFoldDB" id="A0A5B7GBL1"/>
<feature type="region of interest" description="Disordered" evidence="1">
    <location>
        <begin position="17"/>
        <end position="49"/>
    </location>
</feature>
<keyword evidence="3" id="KW-1185">Reference proteome</keyword>
<dbReference type="EMBL" id="VSRR010012578">
    <property type="protein sequence ID" value="MPC54715.1"/>
    <property type="molecule type" value="Genomic_DNA"/>
</dbReference>
<evidence type="ECO:0000313" key="3">
    <source>
        <dbReference type="Proteomes" id="UP000324222"/>
    </source>
</evidence>
<proteinExistence type="predicted"/>
<evidence type="ECO:0000256" key="1">
    <source>
        <dbReference type="SAM" id="MobiDB-lite"/>
    </source>
</evidence>
<gene>
    <name evidence="2" type="ORF">E2C01_048639</name>
</gene>
<protein>
    <submittedName>
        <fullName evidence="2">Uncharacterized protein</fullName>
    </submittedName>
</protein>
<name>A0A5B7GBL1_PORTR</name>
<sequence>MIPPNEWQGQVLCVLNKNNERSREDDNPLTHTNHRRQTTLPDKLWQRTA</sequence>
<dbReference type="Proteomes" id="UP000324222">
    <property type="component" value="Unassembled WGS sequence"/>
</dbReference>
<reference evidence="2 3" key="1">
    <citation type="submission" date="2019-05" db="EMBL/GenBank/DDBJ databases">
        <title>Another draft genome of Portunus trituberculatus and its Hox gene families provides insights of decapod evolution.</title>
        <authorList>
            <person name="Jeong J.-H."/>
            <person name="Song I."/>
            <person name="Kim S."/>
            <person name="Choi T."/>
            <person name="Kim D."/>
            <person name="Ryu S."/>
            <person name="Kim W."/>
        </authorList>
    </citation>
    <scope>NUCLEOTIDE SEQUENCE [LARGE SCALE GENOMIC DNA]</scope>
    <source>
        <tissue evidence="2">Muscle</tissue>
    </source>
</reference>